<gene>
    <name evidence="12" type="ORF">BZ3500_MVSOF-1268-A1-R1_CHR7-3G09634</name>
</gene>
<evidence type="ECO:0000256" key="10">
    <source>
        <dbReference type="SAM" id="MobiDB-lite"/>
    </source>
</evidence>
<comment type="subcellular location">
    <subcellularLocation>
        <location evidence="1">Membrane</location>
        <topology evidence="1">Single-pass type II membrane protein</topology>
    </subcellularLocation>
</comment>
<dbReference type="GO" id="GO:0016020">
    <property type="term" value="C:membrane"/>
    <property type="evidence" value="ECO:0007669"/>
    <property type="project" value="UniProtKB-SubCell"/>
</dbReference>
<dbReference type="EMBL" id="FMWP01000125">
    <property type="protein sequence ID" value="SDA02319.1"/>
    <property type="molecule type" value="Genomic_DNA"/>
</dbReference>
<feature type="transmembrane region" description="Helical" evidence="11">
    <location>
        <begin position="39"/>
        <end position="57"/>
    </location>
</feature>
<evidence type="ECO:0000256" key="6">
    <source>
        <dbReference type="ARBA" id="ARBA00022968"/>
    </source>
</evidence>
<dbReference type="InterPro" id="IPR022751">
    <property type="entry name" value="Alpha_mannosyltransferase"/>
</dbReference>
<feature type="region of interest" description="Disordered" evidence="10">
    <location>
        <begin position="659"/>
        <end position="679"/>
    </location>
</feature>
<evidence type="ECO:0000313" key="12">
    <source>
        <dbReference type="EMBL" id="SDA02319.1"/>
    </source>
</evidence>
<dbReference type="Proteomes" id="UP000249723">
    <property type="component" value="Unassembled WGS sequence"/>
</dbReference>
<evidence type="ECO:0000256" key="11">
    <source>
        <dbReference type="SAM" id="Phobius"/>
    </source>
</evidence>
<sequence>MIDKLPVTTHDTPQVALASLSALGTAPSRPRRYLRLRHLFSCILVAFTIYHLLPLAAHHLKRVYDDPRTAQRWRTWSSGTPVATSMDELGRQHQTLLDRQHRSINLVDSIEPEMIEVYADQVKVVLDLDRFTRTPTSPHLPKNEVDVITNSAIDLRDSLFTKLFPYIASGRGGRRSFDQLIDTFTRPKGIVIPCSNWYFRVSENFLQPRQLYNRLERYPLDPQYALHLITTLKKVHLTTLPILIVHAGPDDLSPKNRQTLKSLSPDVDVLDLLHFFSEDHVGLLYGGWAIKPFALLASPFKETILVDADVVFMQDPNVLLQDPGYRETGTLFFRDRELFPTDDAVHIWFEGVMKNRVPSAMLNKSRWWKDRASREEMESGVVVVDKGRRDVVLGMVFVGWLNTKQIRDEVTYKRTFGDKESYWIAFELAGIPYYFDPPFASTIGHLTYFSESDGVSAPQMCSEHHLHLDRKGRPFWWNSSLFEDKRNPSSTYFLATQYSSGTADWATESEPWCMRSLKENDVIMLEEVKTDLGVGFDEVYTRVLGAAVQIDLRAQRCGITGCAACWKSPKCPETAEKQHRRAKAAVDNFTNKYDPSDFFNMDETGLFHAMRPSTGLARNGRNGVKMNKTRIIARHEAWNDIRPETIANCWRHAQILSDRKNKGSTDHTPLPNSRGPLNGDRGIINAMNALKTANDELVEKGIVTSNEKMSIHFLVDVEEENLAGGAEMTDQAIVDLVIAEELKENCEGEGGEEEGEIELRPAERTTLQEAISALDVFLRFAMNGYSGPTYLISFEDEARRIRRTLVAEQDAARIQTTMTSYFQR</sequence>
<evidence type="ECO:0000256" key="9">
    <source>
        <dbReference type="ARBA" id="ARBA00023180"/>
    </source>
</evidence>
<keyword evidence="6" id="KW-0735">Signal-anchor</keyword>
<keyword evidence="7 11" id="KW-1133">Transmembrane helix</keyword>
<dbReference type="STRING" id="289078.A0A2X0L0S2"/>
<evidence type="ECO:0000256" key="3">
    <source>
        <dbReference type="ARBA" id="ARBA00022676"/>
    </source>
</evidence>
<name>A0A2X0L0S2_9BASI</name>
<protein>
    <submittedName>
        <fullName evidence="12">BZ3500_MvSof-1268-A1-R1_Chr7-3g09634 protein</fullName>
    </submittedName>
</protein>
<evidence type="ECO:0000256" key="8">
    <source>
        <dbReference type="ARBA" id="ARBA00023136"/>
    </source>
</evidence>
<evidence type="ECO:0000256" key="2">
    <source>
        <dbReference type="ARBA" id="ARBA00009105"/>
    </source>
</evidence>
<dbReference type="PANTHER" id="PTHR31392:SF1">
    <property type="entry name" value="ALPHA-1,3-MANNOSYLTRANSFERASE MNN1-RELATED"/>
    <property type="match status" value="1"/>
</dbReference>
<evidence type="ECO:0000313" key="13">
    <source>
        <dbReference type="Proteomes" id="UP000249723"/>
    </source>
</evidence>
<keyword evidence="8 11" id="KW-0472">Membrane</keyword>
<reference evidence="13" key="1">
    <citation type="submission" date="2016-10" db="EMBL/GenBank/DDBJ databases">
        <authorList>
            <person name="Jeantristanb JTB J.-T."/>
            <person name="Ricardo R."/>
        </authorList>
    </citation>
    <scope>NUCLEOTIDE SEQUENCE [LARGE SCALE GENOMIC DNA]</scope>
</reference>
<proteinExistence type="inferred from homology"/>
<evidence type="ECO:0000256" key="5">
    <source>
        <dbReference type="ARBA" id="ARBA00022692"/>
    </source>
</evidence>
<dbReference type="InterPro" id="IPR029044">
    <property type="entry name" value="Nucleotide-diphossugar_trans"/>
</dbReference>
<keyword evidence="13" id="KW-1185">Reference proteome</keyword>
<evidence type="ECO:0000256" key="1">
    <source>
        <dbReference type="ARBA" id="ARBA00004606"/>
    </source>
</evidence>
<dbReference type="OrthoDB" id="430354at2759"/>
<keyword evidence="4" id="KW-0808">Transferase</keyword>
<evidence type="ECO:0000256" key="7">
    <source>
        <dbReference type="ARBA" id="ARBA00022989"/>
    </source>
</evidence>
<dbReference type="AlphaFoldDB" id="A0A2X0L0S2"/>
<keyword evidence="3" id="KW-0328">Glycosyltransferase</keyword>
<dbReference type="GO" id="GO:0005794">
    <property type="term" value="C:Golgi apparatus"/>
    <property type="evidence" value="ECO:0007669"/>
    <property type="project" value="TreeGrafter"/>
</dbReference>
<organism evidence="12 13">
    <name type="scientific">Microbotryum saponariae</name>
    <dbReference type="NCBI Taxonomy" id="289078"/>
    <lineage>
        <taxon>Eukaryota</taxon>
        <taxon>Fungi</taxon>
        <taxon>Dikarya</taxon>
        <taxon>Basidiomycota</taxon>
        <taxon>Pucciniomycotina</taxon>
        <taxon>Microbotryomycetes</taxon>
        <taxon>Microbotryales</taxon>
        <taxon>Microbotryaceae</taxon>
        <taxon>Microbotryum</taxon>
    </lineage>
</organism>
<dbReference type="GO" id="GO:0006493">
    <property type="term" value="P:protein O-linked glycosylation"/>
    <property type="evidence" value="ECO:0007669"/>
    <property type="project" value="TreeGrafter"/>
</dbReference>
<dbReference type="PANTHER" id="PTHR31392">
    <property type="entry name" value="ALPHA-1,3-MANNOSYLTRANSFERASE MNN1-RELATED"/>
    <property type="match status" value="1"/>
</dbReference>
<dbReference type="GO" id="GO:0000033">
    <property type="term" value="F:alpha-1,3-mannosyltransferase activity"/>
    <property type="evidence" value="ECO:0007669"/>
    <property type="project" value="TreeGrafter"/>
</dbReference>
<dbReference type="Pfam" id="PF11051">
    <property type="entry name" value="Mannosyl_trans3"/>
    <property type="match status" value="1"/>
</dbReference>
<keyword evidence="9" id="KW-0325">Glycoprotein</keyword>
<accession>A0A2X0L0S2</accession>
<comment type="similarity">
    <text evidence="2">Belongs to the MNN1/MNT family.</text>
</comment>
<keyword evidence="5 11" id="KW-0812">Transmembrane</keyword>
<evidence type="ECO:0000256" key="4">
    <source>
        <dbReference type="ARBA" id="ARBA00022679"/>
    </source>
</evidence>
<dbReference type="SUPFAM" id="SSF53448">
    <property type="entry name" value="Nucleotide-diphospho-sugar transferases"/>
    <property type="match status" value="1"/>
</dbReference>